<name>A0ABT8AHR4_9HYPH</name>
<gene>
    <name evidence="1" type="ORF">QWZ18_01440</name>
</gene>
<dbReference type="RefSeq" id="WP_238293641.1">
    <property type="nucleotide sequence ID" value="NZ_BPQS01000074.1"/>
</dbReference>
<reference evidence="2" key="1">
    <citation type="journal article" date="2019" name="Int. J. Syst. Evol. Microbiol.">
        <title>The Global Catalogue of Microorganisms (GCM) 10K type strain sequencing project: providing services to taxonomists for standard genome sequencing and annotation.</title>
        <authorList>
            <consortium name="The Broad Institute Genomics Platform"/>
            <consortium name="The Broad Institute Genome Sequencing Center for Infectious Disease"/>
            <person name="Wu L."/>
            <person name="Ma J."/>
        </authorList>
    </citation>
    <scope>NUCLEOTIDE SEQUENCE [LARGE SCALE GENOMIC DNA]</scope>
    <source>
        <strain evidence="2">CECT 7806</strain>
    </source>
</reference>
<sequence>MSFLFALDLQPNAQEEHGRQASLTQCSNENGPMLVLFDMKKAALALALACLPHAAGAVEENVIGRWIYAGSVRSTLLSRYIGPEGRTPDGEAMERAGRACGLKAGVDQINKFDATPIGDEPVVFGPFIDRKRVDATLACVRRYVPAAFITQARHVLD</sequence>
<organism evidence="1 2">
    <name type="scientific">Methylobacterium longum</name>
    <dbReference type="NCBI Taxonomy" id="767694"/>
    <lineage>
        <taxon>Bacteria</taxon>
        <taxon>Pseudomonadati</taxon>
        <taxon>Pseudomonadota</taxon>
        <taxon>Alphaproteobacteria</taxon>
        <taxon>Hyphomicrobiales</taxon>
        <taxon>Methylobacteriaceae</taxon>
        <taxon>Methylobacterium</taxon>
    </lineage>
</organism>
<keyword evidence="2" id="KW-1185">Reference proteome</keyword>
<proteinExistence type="predicted"/>
<comment type="caution">
    <text evidence="1">The sequence shown here is derived from an EMBL/GenBank/DDBJ whole genome shotgun (WGS) entry which is preliminary data.</text>
</comment>
<dbReference type="EMBL" id="JAUFPT010000003">
    <property type="protein sequence ID" value="MDN3569284.1"/>
    <property type="molecule type" value="Genomic_DNA"/>
</dbReference>
<evidence type="ECO:0000313" key="1">
    <source>
        <dbReference type="EMBL" id="MDN3569284.1"/>
    </source>
</evidence>
<dbReference type="Proteomes" id="UP001244297">
    <property type="component" value="Unassembled WGS sequence"/>
</dbReference>
<accession>A0ABT8AHR4</accession>
<evidence type="ECO:0000313" key="2">
    <source>
        <dbReference type="Proteomes" id="UP001244297"/>
    </source>
</evidence>
<protein>
    <submittedName>
        <fullName evidence="1">Uncharacterized protein</fullName>
    </submittedName>
</protein>